<gene>
    <name evidence="1" type="ORF">DdX_06210</name>
</gene>
<sequence>MKNGASESHHIAYREEVHIKGCGVAEESSHYLFVHSKVQIVMKPTGMHTSIDMARDIFCLVAGQCIKPIERTWLQLRNQRWSNLSILLLVALEIVQPAESSPVRRGNDQIRHRRFVQTPQGYLITLALSDCKIPPPCVKSVEKSLYEQRQVPNCEETDYHQMMDCLDHVILSRTNATHLTSKAGKVCCDAISGVSLECQVACRSALYSPTLSHDKKRSRIQTVCDKFDEGGDAKALHCLKTAPLWLSVKHRM</sequence>
<keyword evidence="2" id="KW-1185">Reference proteome</keyword>
<organism evidence="1 2">
    <name type="scientific">Ditylenchus destructor</name>
    <dbReference type="NCBI Taxonomy" id="166010"/>
    <lineage>
        <taxon>Eukaryota</taxon>
        <taxon>Metazoa</taxon>
        <taxon>Ecdysozoa</taxon>
        <taxon>Nematoda</taxon>
        <taxon>Chromadorea</taxon>
        <taxon>Rhabditida</taxon>
        <taxon>Tylenchina</taxon>
        <taxon>Tylenchomorpha</taxon>
        <taxon>Sphaerularioidea</taxon>
        <taxon>Anguinidae</taxon>
        <taxon>Anguininae</taxon>
        <taxon>Ditylenchus</taxon>
    </lineage>
</organism>
<comment type="caution">
    <text evidence="1">The sequence shown here is derived from an EMBL/GenBank/DDBJ whole genome shotgun (WGS) entry which is preliminary data.</text>
</comment>
<evidence type="ECO:0000313" key="2">
    <source>
        <dbReference type="Proteomes" id="UP001201812"/>
    </source>
</evidence>
<proteinExistence type="predicted"/>
<dbReference type="EMBL" id="JAKKPZ010000007">
    <property type="protein sequence ID" value="KAI1719086.1"/>
    <property type="molecule type" value="Genomic_DNA"/>
</dbReference>
<protein>
    <submittedName>
        <fullName evidence="1">Uncharacterized protein</fullName>
    </submittedName>
</protein>
<dbReference type="AlphaFoldDB" id="A0AAD4NC99"/>
<reference evidence="1" key="1">
    <citation type="submission" date="2022-01" db="EMBL/GenBank/DDBJ databases">
        <title>Genome Sequence Resource for Two Populations of Ditylenchus destructor, the Migratory Endoparasitic Phytonematode.</title>
        <authorList>
            <person name="Zhang H."/>
            <person name="Lin R."/>
            <person name="Xie B."/>
        </authorList>
    </citation>
    <scope>NUCLEOTIDE SEQUENCE</scope>
    <source>
        <strain evidence="1">BazhouSP</strain>
    </source>
</reference>
<name>A0AAD4NC99_9BILA</name>
<accession>A0AAD4NC99</accession>
<evidence type="ECO:0000313" key="1">
    <source>
        <dbReference type="EMBL" id="KAI1719086.1"/>
    </source>
</evidence>
<dbReference type="Proteomes" id="UP001201812">
    <property type="component" value="Unassembled WGS sequence"/>
</dbReference>